<dbReference type="AlphaFoldDB" id="A0AAW9S1F7"/>
<comment type="caution">
    <text evidence="2">The sequence shown here is derived from an EMBL/GenBank/DDBJ whole genome shotgun (WGS) entry which is preliminary data.</text>
</comment>
<accession>A0AAW9S1F7</accession>
<evidence type="ECO:0000259" key="1">
    <source>
        <dbReference type="Pfam" id="PF00485"/>
    </source>
</evidence>
<dbReference type="EMBL" id="JBDKWZ010000007">
    <property type="protein sequence ID" value="MEN7549010.1"/>
    <property type="molecule type" value="Genomic_DNA"/>
</dbReference>
<feature type="domain" description="Phosphoribulokinase/uridine kinase" evidence="1">
    <location>
        <begin position="13"/>
        <end position="191"/>
    </location>
</feature>
<name>A0AAW9S1F7_9BACT</name>
<dbReference type="Pfam" id="PF00485">
    <property type="entry name" value="PRK"/>
    <property type="match status" value="1"/>
</dbReference>
<evidence type="ECO:0000313" key="2">
    <source>
        <dbReference type="EMBL" id="MEN7549010.1"/>
    </source>
</evidence>
<dbReference type="PRINTS" id="PR00988">
    <property type="entry name" value="URIDINKINASE"/>
</dbReference>
<gene>
    <name evidence="2" type="ORF">AAG747_13890</name>
</gene>
<dbReference type="Gene3D" id="3.40.50.300">
    <property type="entry name" value="P-loop containing nucleotide triphosphate hydrolases"/>
    <property type="match status" value="1"/>
</dbReference>
<dbReference type="Proteomes" id="UP001403385">
    <property type="component" value="Unassembled WGS sequence"/>
</dbReference>
<dbReference type="GO" id="GO:0016301">
    <property type="term" value="F:kinase activity"/>
    <property type="evidence" value="ECO:0007669"/>
    <property type="project" value="InterPro"/>
</dbReference>
<dbReference type="GO" id="GO:0005524">
    <property type="term" value="F:ATP binding"/>
    <property type="evidence" value="ECO:0007669"/>
    <property type="project" value="InterPro"/>
</dbReference>
<protein>
    <submittedName>
        <fullName evidence="2">ATPase/DNA packaging protein</fullName>
    </submittedName>
</protein>
<dbReference type="InterPro" id="IPR006083">
    <property type="entry name" value="PRK/URK"/>
</dbReference>
<keyword evidence="3" id="KW-1185">Reference proteome</keyword>
<sequence length="213" mass="24957">MTRKRSINMTPFIVGITGGSGSGKTFFLQELIKKVGKENICEISQDNYYKPLREQPVDENGIVNFDLPESIDEVSLAHDILKLKQGKGFERLEYTFNNEQKQPDLLRFEPRPIVILEGLFVFHYPEVARQIDLKLFVQAQDHIKIKRRIIRDNLERGYDLHDVLYRYEKHVMPSYQKYIEIHRNEADLVICNNNDFKTGLEVVASFLIQKVNQ</sequence>
<dbReference type="PANTHER" id="PTHR10285">
    <property type="entry name" value="URIDINE KINASE"/>
    <property type="match status" value="1"/>
</dbReference>
<dbReference type="RefSeq" id="WP_346821959.1">
    <property type="nucleotide sequence ID" value="NZ_JBDKWZ010000007.1"/>
</dbReference>
<evidence type="ECO:0000313" key="3">
    <source>
        <dbReference type="Proteomes" id="UP001403385"/>
    </source>
</evidence>
<reference evidence="2 3" key="1">
    <citation type="submission" date="2024-04" db="EMBL/GenBank/DDBJ databases">
        <title>Novel genus in family Flammeovirgaceae.</title>
        <authorList>
            <person name="Nguyen T.H."/>
            <person name="Vuong T.Q."/>
            <person name="Le H."/>
            <person name="Kim S.-G."/>
        </authorList>
    </citation>
    <scope>NUCLEOTIDE SEQUENCE [LARGE SCALE GENOMIC DNA]</scope>
    <source>
        <strain evidence="2 3">JCM 23209</strain>
    </source>
</reference>
<dbReference type="SUPFAM" id="SSF52540">
    <property type="entry name" value="P-loop containing nucleoside triphosphate hydrolases"/>
    <property type="match status" value="1"/>
</dbReference>
<organism evidence="2 3">
    <name type="scientific">Rapidithrix thailandica</name>
    <dbReference type="NCBI Taxonomy" id="413964"/>
    <lineage>
        <taxon>Bacteria</taxon>
        <taxon>Pseudomonadati</taxon>
        <taxon>Bacteroidota</taxon>
        <taxon>Cytophagia</taxon>
        <taxon>Cytophagales</taxon>
        <taxon>Flammeovirgaceae</taxon>
        <taxon>Rapidithrix</taxon>
    </lineage>
</organism>
<proteinExistence type="predicted"/>
<dbReference type="InterPro" id="IPR027417">
    <property type="entry name" value="P-loop_NTPase"/>
</dbReference>